<keyword evidence="2" id="KW-0472">Membrane</keyword>
<proteinExistence type="predicted"/>
<protein>
    <submittedName>
        <fullName evidence="3">Uncharacterized protein</fullName>
    </submittedName>
</protein>
<organism evidence="3 4">
    <name type="scientific">Basidiobolus ranarum</name>
    <dbReference type="NCBI Taxonomy" id="34480"/>
    <lineage>
        <taxon>Eukaryota</taxon>
        <taxon>Fungi</taxon>
        <taxon>Fungi incertae sedis</taxon>
        <taxon>Zoopagomycota</taxon>
        <taxon>Entomophthoromycotina</taxon>
        <taxon>Basidiobolomycetes</taxon>
        <taxon>Basidiobolales</taxon>
        <taxon>Basidiobolaceae</taxon>
        <taxon>Basidiobolus</taxon>
    </lineage>
</organism>
<keyword evidence="4" id="KW-1185">Reference proteome</keyword>
<feature type="transmembrane region" description="Helical" evidence="2">
    <location>
        <begin position="14"/>
        <end position="34"/>
    </location>
</feature>
<reference evidence="3 4" key="1">
    <citation type="submission" date="2023-04" db="EMBL/GenBank/DDBJ databases">
        <title>Genome of Basidiobolus ranarum AG-B5.</title>
        <authorList>
            <person name="Stajich J.E."/>
            <person name="Carter-House D."/>
            <person name="Gryganskyi A."/>
        </authorList>
    </citation>
    <scope>NUCLEOTIDE SEQUENCE [LARGE SCALE GENOMIC DNA]</scope>
    <source>
        <strain evidence="3 4">AG-B5</strain>
    </source>
</reference>
<evidence type="ECO:0000313" key="4">
    <source>
        <dbReference type="Proteomes" id="UP001479436"/>
    </source>
</evidence>
<dbReference type="EMBL" id="JASJQH010010447">
    <property type="protein sequence ID" value="KAK9670892.1"/>
    <property type="molecule type" value="Genomic_DNA"/>
</dbReference>
<evidence type="ECO:0000313" key="3">
    <source>
        <dbReference type="EMBL" id="KAK9670892.1"/>
    </source>
</evidence>
<keyword evidence="2" id="KW-0812">Transmembrane</keyword>
<name>A0ABR2VLQ2_9FUNG</name>
<dbReference type="InterPro" id="IPR008657">
    <property type="entry name" value="JTB"/>
</dbReference>
<keyword evidence="2" id="KW-1133">Transmembrane helix</keyword>
<accession>A0ABR2VLQ2</accession>
<dbReference type="Proteomes" id="UP001479436">
    <property type="component" value="Unassembled WGS sequence"/>
</dbReference>
<feature type="region of interest" description="Disordered" evidence="1">
    <location>
        <begin position="48"/>
        <end position="73"/>
    </location>
</feature>
<dbReference type="Gene3D" id="3.30.720.220">
    <property type="match status" value="1"/>
</dbReference>
<dbReference type="Pfam" id="PF05439">
    <property type="entry name" value="JTB"/>
    <property type="match status" value="1"/>
</dbReference>
<feature type="transmembrane region" description="Helical" evidence="2">
    <location>
        <begin position="151"/>
        <end position="171"/>
    </location>
</feature>
<sequence>MDVPERKSTSKRRLLSYGWWIIIVIISLIIISTLRNVYYAGKEESPESNEYITPVKQTPSDLPNQAGNTTNPDVNEQIRLSDRFQCYSLGSCQKCSEAEMITEDTCKDTGYREPIQCSYKDSNKPSPKEPVEVLPTFRNCSRTKYQGKLQFFKFLGFVIFISVCSGTLLVLRRRKIQREQYRRLMRRIENA</sequence>
<evidence type="ECO:0000256" key="1">
    <source>
        <dbReference type="SAM" id="MobiDB-lite"/>
    </source>
</evidence>
<gene>
    <name evidence="3" type="ORF">K7432_017290</name>
</gene>
<evidence type="ECO:0000256" key="2">
    <source>
        <dbReference type="SAM" id="Phobius"/>
    </source>
</evidence>
<comment type="caution">
    <text evidence="3">The sequence shown here is derived from an EMBL/GenBank/DDBJ whole genome shotgun (WGS) entry which is preliminary data.</text>
</comment>